<proteinExistence type="inferred from homology"/>
<name>A0A0H5C741_CYBJN</name>
<evidence type="ECO:0000313" key="10">
    <source>
        <dbReference type="Proteomes" id="UP000038830"/>
    </source>
</evidence>
<gene>
    <name evidence="9" type="ORF">BN1211_4647</name>
</gene>
<evidence type="ECO:0000256" key="7">
    <source>
        <dbReference type="SAM" id="MobiDB-lite"/>
    </source>
</evidence>
<evidence type="ECO:0000256" key="4">
    <source>
        <dbReference type="ARBA" id="ARBA00022824"/>
    </source>
</evidence>
<feature type="compositionally biased region" description="Basic and acidic residues" evidence="7">
    <location>
        <begin position="160"/>
        <end position="182"/>
    </location>
</feature>
<evidence type="ECO:0000256" key="5">
    <source>
        <dbReference type="ARBA" id="ARBA00022989"/>
    </source>
</evidence>
<dbReference type="InterPro" id="IPR008506">
    <property type="entry name" value="SND2/TMEM208"/>
</dbReference>
<feature type="transmembrane region" description="Helical" evidence="8">
    <location>
        <begin position="90"/>
        <end position="108"/>
    </location>
</feature>
<comment type="similarity">
    <text evidence="2">Belongs to the TMEM208 family.</text>
</comment>
<evidence type="ECO:0000256" key="8">
    <source>
        <dbReference type="SAM" id="Phobius"/>
    </source>
</evidence>
<feature type="transmembrane region" description="Helical" evidence="8">
    <location>
        <begin position="114"/>
        <end position="132"/>
    </location>
</feature>
<feature type="region of interest" description="Disordered" evidence="7">
    <location>
        <begin position="143"/>
        <end position="182"/>
    </location>
</feature>
<dbReference type="PANTHER" id="PTHR13505">
    <property type="entry name" value="TRANSMEMBRANE PROTEIN 208"/>
    <property type="match status" value="1"/>
</dbReference>
<evidence type="ECO:0000256" key="1">
    <source>
        <dbReference type="ARBA" id="ARBA00004477"/>
    </source>
</evidence>
<reference evidence="10" key="1">
    <citation type="journal article" date="2015" name="J. Biotechnol.">
        <title>The structure of the Cyberlindnera jadinii genome and its relation to Candida utilis analyzed by the occurrence of single nucleotide polymorphisms.</title>
        <authorList>
            <person name="Rupp O."/>
            <person name="Brinkrolf K."/>
            <person name="Buerth C."/>
            <person name="Kunigo M."/>
            <person name="Schneider J."/>
            <person name="Jaenicke S."/>
            <person name="Goesmann A."/>
            <person name="Puehler A."/>
            <person name="Jaeger K.-E."/>
            <person name="Ernst J.F."/>
        </authorList>
    </citation>
    <scope>NUCLEOTIDE SEQUENCE [LARGE SCALE GENOMIC DNA]</scope>
    <source>
        <strain evidence="10">ATCC 18201 / CBS 1600 / BCRC 20928 / JCM 3617 / NBRC 0987 / NRRL Y-1542</strain>
    </source>
</reference>
<dbReference type="GO" id="GO:0005773">
    <property type="term" value="C:vacuole"/>
    <property type="evidence" value="ECO:0007669"/>
    <property type="project" value="GOC"/>
</dbReference>
<keyword evidence="6 8" id="KW-0472">Membrane</keyword>
<dbReference type="Proteomes" id="UP000038830">
    <property type="component" value="Unassembled WGS sequence"/>
</dbReference>
<evidence type="ECO:0008006" key="11">
    <source>
        <dbReference type="Google" id="ProtNLM"/>
    </source>
</evidence>
<dbReference type="GO" id="GO:0005789">
    <property type="term" value="C:endoplasmic reticulum membrane"/>
    <property type="evidence" value="ECO:0007669"/>
    <property type="project" value="UniProtKB-SubCell"/>
</dbReference>
<dbReference type="Pfam" id="PF05620">
    <property type="entry name" value="TMEM208_SND2"/>
    <property type="match status" value="1"/>
</dbReference>
<evidence type="ECO:0000256" key="6">
    <source>
        <dbReference type="ARBA" id="ARBA00023136"/>
    </source>
</evidence>
<dbReference type="AlphaFoldDB" id="A0A0H5C741"/>
<evidence type="ECO:0000313" key="9">
    <source>
        <dbReference type="EMBL" id="CEP23946.1"/>
    </source>
</evidence>
<protein>
    <recommendedName>
        <fullName evidence="11">DUF788-domain-containing protein</fullName>
    </recommendedName>
</protein>
<comment type="subcellular location">
    <subcellularLocation>
        <location evidence="1">Endoplasmic reticulum membrane</location>
        <topology evidence="1">Multi-pass membrane protein</topology>
    </subcellularLocation>
</comment>
<keyword evidence="4" id="KW-0256">Endoplasmic reticulum</keyword>
<evidence type="ECO:0000256" key="2">
    <source>
        <dbReference type="ARBA" id="ARBA00009950"/>
    </source>
</evidence>
<keyword evidence="3 8" id="KW-0812">Transmembrane</keyword>
<organism evidence="9 10">
    <name type="scientific">Cyberlindnera jadinii (strain ATCC 18201 / CBS 1600 / BCRC 20928 / JCM 3617 / NBRC 0987 / NRRL Y-1542)</name>
    <name type="common">Torula yeast</name>
    <name type="synonym">Candida utilis</name>
    <dbReference type="NCBI Taxonomy" id="983966"/>
    <lineage>
        <taxon>Eukaryota</taxon>
        <taxon>Fungi</taxon>
        <taxon>Dikarya</taxon>
        <taxon>Ascomycota</taxon>
        <taxon>Saccharomycotina</taxon>
        <taxon>Saccharomycetes</taxon>
        <taxon>Phaffomycetales</taxon>
        <taxon>Phaffomycetaceae</taxon>
        <taxon>Cyberlindnera</taxon>
    </lineage>
</organism>
<sequence>MAGQSAKKQVASNNKILKEIHRITWVSLGVSAVFNFAVGRPQNYKPFIIFSIPALLSIYTLEKTGRPVVDNSGKIVRIGQDLQQEGLTEYFFDIIYLTVIFNLISIVFNTTKIWWLYLVVPAFACYKLYGLVNAGRQLLGGGGASTSGATENDGQSGSKQPEKSKRQLKMEKRGDKPKVRYR</sequence>
<evidence type="ECO:0000256" key="3">
    <source>
        <dbReference type="ARBA" id="ARBA00022692"/>
    </source>
</evidence>
<accession>A0A0H5C741</accession>
<dbReference type="GO" id="GO:0006624">
    <property type="term" value="P:vacuolar protein processing"/>
    <property type="evidence" value="ECO:0007669"/>
    <property type="project" value="TreeGrafter"/>
</dbReference>
<dbReference type="PANTHER" id="PTHR13505:SF7">
    <property type="entry name" value="TRANSMEMBRANE PROTEIN 208"/>
    <property type="match status" value="1"/>
</dbReference>
<keyword evidence="5 8" id="KW-1133">Transmembrane helix</keyword>
<dbReference type="EMBL" id="CDQK01000005">
    <property type="protein sequence ID" value="CEP23946.1"/>
    <property type="molecule type" value="Genomic_DNA"/>
</dbReference>